<evidence type="ECO:0000313" key="1">
    <source>
        <dbReference type="EMBL" id="KAH0962901.1"/>
    </source>
</evidence>
<dbReference type="AlphaFoldDB" id="A0A9P8SJC1"/>
<gene>
    <name evidence="1" type="ORF">HRG_05411</name>
</gene>
<name>A0A9P8SJC1_9HYPO</name>
<dbReference type="InterPro" id="IPR054208">
    <property type="entry name" value="DUF6914"/>
</dbReference>
<evidence type="ECO:0000313" key="2">
    <source>
        <dbReference type="Proteomes" id="UP000824596"/>
    </source>
</evidence>
<protein>
    <submittedName>
        <fullName evidence="1">Uncharacterized protein</fullName>
    </submittedName>
</protein>
<dbReference type="EMBL" id="JAIZPD010000005">
    <property type="protein sequence ID" value="KAH0962901.1"/>
    <property type="molecule type" value="Genomic_DNA"/>
</dbReference>
<dbReference type="RefSeq" id="XP_044720414.1">
    <property type="nucleotide sequence ID" value="XM_044863882.1"/>
</dbReference>
<dbReference type="Pfam" id="PF21858">
    <property type="entry name" value="DUF6914"/>
    <property type="match status" value="2"/>
</dbReference>
<organism evidence="1 2">
    <name type="scientific">Hirsutella rhossiliensis</name>
    <dbReference type="NCBI Taxonomy" id="111463"/>
    <lineage>
        <taxon>Eukaryota</taxon>
        <taxon>Fungi</taxon>
        <taxon>Dikarya</taxon>
        <taxon>Ascomycota</taxon>
        <taxon>Pezizomycotina</taxon>
        <taxon>Sordariomycetes</taxon>
        <taxon>Hypocreomycetidae</taxon>
        <taxon>Hypocreales</taxon>
        <taxon>Ophiocordycipitaceae</taxon>
        <taxon>Hirsutella</taxon>
    </lineage>
</organism>
<comment type="caution">
    <text evidence="1">The sequence shown here is derived from an EMBL/GenBank/DDBJ whole genome shotgun (WGS) entry which is preliminary data.</text>
</comment>
<dbReference type="Proteomes" id="UP000824596">
    <property type="component" value="Unassembled WGS sequence"/>
</dbReference>
<keyword evidence="2" id="KW-1185">Reference proteome</keyword>
<dbReference type="OrthoDB" id="2679825at2759"/>
<dbReference type="GeneID" id="68354540"/>
<accession>A0A9P8SJC1</accession>
<sequence length="152" mass="16737">MPSEKDRLYIALYARGGAPTMAGLEDTYHWAFIVGPKTESSNSRGSRFHAKEGLVFAGDPPTAQASADFERTPLRPDQEGWNCVGWIKEALQAAIGDGRALGTCARDWESVRDTVMWYVEAKKAAHRFDGTVPYDPTKAATWDMLESAELAP</sequence>
<proteinExistence type="predicted"/>
<reference evidence="1" key="1">
    <citation type="submission" date="2021-09" db="EMBL/GenBank/DDBJ databases">
        <title>A high-quality genome of the endoparasitic fungus Hirsutella rhossiliensis with a comparison of Hirsutella genomes reveals transposable elements contributing to genome size variation.</title>
        <authorList>
            <person name="Lin R."/>
            <person name="Jiao Y."/>
            <person name="Sun X."/>
            <person name="Ling J."/>
            <person name="Xie B."/>
            <person name="Cheng X."/>
        </authorList>
    </citation>
    <scope>NUCLEOTIDE SEQUENCE</scope>
    <source>
        <strain evidence="1">HR02</strain>
    </source>
</reference>